<protein>
    <submittedName>
        <fullName evidence="1">Uncharacterized protein</fullName>
    </submittedName>
</protein>
<sequence>MSPPPRPLRHQLWPDGGLPTLHASLPHTPLPTLLSFPVRRLTSCTTPPSSPLPLPVSEVGVPEVVVYNAARINYGMFGQYATEDIITDFKIPNLGPYTTAGVLLPHLRALAESEASMKPSLFAAQASLVKLLADGNKDIVHVVLLTVGGQVSFDEEVNNPQNIATKFWELYEQKKGNWSSRRNADGDMRMLVEKMDLKAILIGFYEPGIN</sequence>
<name>U1GPY8_ENDPU</name>
<proteinExistence type="predicted"/>
<dbReference type="GeneID" id="19241516"/>
<dbReference type="RefSeq" id="XP_007799915.1">
    <property type="nucleotide sequence ID" value="XM_007801724.1"/>
</dbReference>
<evidence type="ECO:0000313" key="1">
    <source>
        <dbReference type="EMBL" id="ERF74398.1"/>
    </source>
</evidence>
<dbReference type="AlphaFoldDB" id="U1GPY8"/>
<accession>U1GPY8</accession>
<dbReference type="EMBL" id="KE720879">
    <property type="protein sequence ID" value="ERF74398.1"/>
    <property type="molecule type" value="Genomic_DNA"/>
</dbReference>
<reference evidence="2" key="1">
    <citation type="journal article" date="2014" name="BMC Genomics">
        <title>Genome characteristics reveal the impact of lichenization on lichen-forming fungus Endocarpon pusillum Hedwig (Verrucariales, Ascomycota).</title>
        <authorList>
            <person name="Wang Y.-Y."/>
            <person name="Liu B."/>
            <person name="Zhang X.-Y."/>
            <person name="Zhou Q.-M."/>
            <person name="Zhang T."/>
            <person name="Li H."/>
            <person name="Yu Y.-F."/>
            <person name="Zhang X.-L."/>
            <person name="Hao X.-Y."/>
            <person name="Wang M."/>
            <person name="Wang L."/>
            <person name="Wei J.-C."/>
        </authorList>
    </citation>
    <scope>NUCLEOTIDE SEQUENCE [LARGE SCALE GENOMIC DNA]</scope>
    <source>
        <strain evidence="2">Z07020 / HMAS-L-300199</strain>
    </source>
</reference>
<dbReference type="OrthoDB" id="5336600at2759"/>
<keyword evidence="2" id="KW-1185">Reference proteome</keyword>
<dbReference type="eggNOG" id="ENOG502SCIW">
    <property type="taxonomic scope" value="Eukaryota"/>
</dbReference>
<dbReference type="Proteomes" id="UP000019373">
    <property type="component" value="Unassembled WGS sequence"/>
</dbReference>
<organism evidence="1 2">
    <name type="scientific">Endocarpon pusillum (strain Z07020 / HMAS-L-300199)</name>
    <name type="common">Lichen-forming fungus</name>
    <dbReference type="NCBI Taxonomy" id="1263415"/>
    <lineage>
        <taxon>Eukaryota</taxon>
        <taxon>Fungi</taxon>
        <taxon>Dikarya</taxon>
        <taxon>Ascomycota</taxon>
        <taxon>Pezizomycotina</taxon>
        <taxon>Eurotiomycetes</taxon>
        <taxon>Chaetothyriomycetidae</taxon>
        <taxon>Verrucariales</taxon>
        <taxon>Verrucariaceae</taxon>
        <taxon>Endocarpon</taxon>
    </lineage>
</organism>
<gene>
    <name evidence="1" type="ORF">EPUS_06576</name>
</gene>
<evidence type="ECO:0000313" key="2">
    <source>
        <dbReference type="Proteomes" id="UP000019373"/>
    </source>
</evidence>
<dbReference type="HOGENOM" id="CLU_1310105_0_0_1"/>